<keyword evidence="3" id="KW-1185">Reference proteome</keyword>
<dbReference type="Gene3D" id="2.60.40.10">
    <property type="entry name" value="Immunoglobulins"/>
    <property type="match status" value="1"/>
</dbReference>
<feature type="domain" description="Sulphur oxidation protein SoxZ" evidence="1">
    <location>
        <begin position="9"/>
        <end position="102"/>
    </location>
</feature>
<dbReference type="InterPro" id="IPR014880">
    <property type="entry name" value="SoxZ_dom"/>
</dbReference>
<dbReference type="InterPro" id="IPR030995">
    <property type="entry name" value="SoxZ"/>
</dbReference>
<sequence>MAIDAKPRIKLPKTAAKGELLEVKTLITHPMESGQRKDDKGQPIPRQIINGFVATFNGRQVFKADLYPSLSANPYITFLVKMEESGKFEFAWTDDDGTVYRDVKEITVG</sequence>
<proteinExistence type="predicted"/>
<evidence type="ECO:0000259" key="1">
    <source>
        <dbReference type="Pfam" id="PF08770"/>
    </source>
</evidence>
<dbReference type="SUPFAM" id="SSF81296">
    <property type="entry name" value="E set domains"/>
    <property type="match status" value="1"/>
</dbReference>
<reference evidence="2" key="1">
    <citation type="submission" date="2021-02" db="EMBL/GenBank/DDBJ databases">
        <title>Skermanella TT6 skin isolate.</title>
        <authorList>
            <person name="Lee K."/>
            <person name="Ganzorig M."/>
        </authorList>
    </citation>
    <scope>NUCLEOTIDE SEQUENCE</scope>
    <source>
        <strain evidence="2">TT6</strain>
    </source>
</reference>
<gene>
    <name evidence="2" type="primary">soxZ</name>
    <name evidence="2" type="ORF">IGS68_23560</name>
</gene>
<evidence type="ECO:0000313" key="3">
    <source>
        <dbReference type="Proteomes" id="UP000595197"/>
    </source>
</evidence>
<dbReference type="InterPro" id="IPR013783">
    <property type="entry name" value="Ig-like_fold"/>
</dbReference>
<dbReference type="NCBIfam" id="TIGR04490">
    <property type="entry name" value="SoxZ_true"/>
    <property type="match status" value="1"/>
</dbReference>
<accession>A0ABX7B573</accession>
<dbReference type="InterPro" id="IPR014756">
    <property type="entry name" value="Ig_E-set"/>
</dbReference>
<name>A0ABX7B573_9PROT</name>
<dbReference type="RefSeq" id="WP_201074586.1">
    <property type="nucleotide sequence ID" value="NZ_CP067420.1"/>
</dbReference>
<dbReference type="Pfam" id="PF08770">
    <property type="entry name" value="SoxZ"/>
    <property type="match status" value="1"/>
</dbReference>
<organism evidence="2 3">
    <name type="scientific">Skermanella cutis</name>
    <dbReference type="NCBI Taxonomy" id="2775420"/>
    <lineage>
        <taxon>Bacteria</taxon>
        <taxon>Pseudomonadati</taxon>
        <taxon>Pseudomonadota</taxon>
        <taxon>Alphaproteobacteria</taxon>
        <taxon>Rhodospirillales</taxon>
        <taxon>Azospirillaceae</taxon>
        <taxon>Skermanella</taxon>
    </lineage>
</organism>
<protein>
    <submittedName>
        <fullName evidence="2">Thiosulfate oxidation carrier complex protein SoxZ</fullName>
    </submittedName>
</protein>
<evidence type="ECO:0000313" key="2">
    <source>
        <dbReference type="EMBL" id="QQP88955.1"/>
    </source>
</evidence>
<dbReference type="Proteomes" id="UP000595197">
    <property type="component" value="Chromosome"/>
</dbReference>
<dbReference type="EMBL" id="CP067420">
    <property type="protein sequence ID" value="QQP88955.1"/>
    <property type="molecule type" value="Genomic_DNA"/>
</dbReference>